<gene>
    <name evidence="5" type="ORF">SAMN06264868_10446</name>
</gene>
<evidence type="ECO:0000313" key="5">
    <source>
        <dbReference type="EMBL" id="SMP06391.1"/>
    </source>
</evidence>
<evidence type="ECO:0000313" key="6">
    <source>
        <dbReference type="Proteomes" id="UP001157947"/>
    </source>
</evidence>
<dbReference type="Pfam" id="PF20695">
    <property type="entry name" value="UbiD_N"/>
    <property type="match status" value="1"/>
</dbReference>
<dbReference type="PANTHER" id="PTHR30108">
    <property type="entry name" value="3-OCTAPRENYL-4-HYDROXYBENZOATE CARBOXY-LYASE-RELATED"/>
    <property type="match status" value="1"/>
</dbReference>
<dbReference type="NCBIfam" id="TIGR03701">
    <property type="entry name" value="mena_SCO4490"/>
    <property type="match status" value="1"/>
</dbReference>
<dbReference type="RefSeq" id="WP_265134500.1">
    <property type="nucleotide sequence ID" value="NZ_FXTX01000004.1"/>
</dbReference>
<comment type="caution">
    <text evidence="5">The sequence shown here is derived from an EMBL/GenBank/DDBJ whole genome shotgun (WGS) entry which is preliminary data.</text>
</comment>
<dbReference type="SUPFAM" id="SSF50475">
    <property type="entry name" value="FMN-binding split barrel"/>
    <property type="match status" value="1"/>
</dbReference>
<dbReference type="Pfam" id="PF20696">
    <property type="entry name" value="UbiD_C"/>
    <property type="match status" value="1"/>
</dbReference>
<dbReference type="Pfam" id="PF01977">
    <property type="entry name" value="UbiD"/>
    <property type="match status" value="1"/>
</dbReference>
<dbReference type="Gene3D" id="3.40.1670.10">
    <property type="entry name" value="UbiD C-terminal domain-like"/>
    <property type="match status" value="1"/>
</dbReference>
<keyword evidence="6" id="KW-1185">Reference proteome</keyword>
<evidence type="ECO:0000259" key="3">
    <source>
        <dbReference type="Pfam" id="PF20695"/>
    </source>
</evidence>
<sequence length="607" mass="70436">MLLEYFLQKLKERDWLKVIDEPLDVNLEIPHIAYIEVKKQNSKVLLFTNPVDKKENIKYNIPVLMNTFANFEITEFIFGKHPDEIAKEIEEIIHIKPPEGIFEKLSSLSKLFKIKNIFPKRLKKEGICQEIKYIGEDVNLDIIPILKTWEKDADKFITAGQIYTKSLDGKFQNLGLYRIQKLSKDKVIIHWQIHKDGNHFFHQYKKAGKKMPVSIAIGGDPLYFWCGQAPLPPNMFELLLYGFIRNENLKLVKSITNDIYIPYDVDIVIEGEIEPENLAPEGPFGDHTGYYTPVELFPVLNIKAITMKKNPVYMATVVGKPPLEDKYMGWATERIFLPLLKTTSPDLIDYHMPENGCFHNLLIAKIKPLYKGHAKQIMHALWGVGQMSFLRNAIFVNEDAPALTDYQALTKYILNRLTEKSFLITEGIVDQLDHSSYEPLVGGKLGIDATGNPIKTDINILPDNILLEKVKQIDNDITNLKQFFTDTPNPITIIKINKTKPVKKIFDKLKQLKQHLKIVIFIDDYMNDLDNPYMLVWRISGNFDPLYDVWIEEIWGIDATAKNKEDGYNREWPEDLFCNKDIIQSLRERKIIDVDDDFLKKYQIIDF</sequence>
<evidence type="ECO:0000256" key="1">
    <source>
        <dbReference type="ARBA" id="ARBA00010021"/>
    </source>
</evidence>
<dbReference type="InterPro" id="IPR022390">
    <property type="entry name" value="HBDC"/>
</dbReference>
<dbReference type="Proteomes" id="UP001157947">
    <property type="component" value="Unassembled WGS sequence"/>
</dbReference>
<dbReference type="InterPro" id="IPR049383">
    <property type="entry name" value="UbiD-like_N"/>
</dbReference>
<name>A0AA45WKE8_9AQUI</name>
<organism evidence="5 6">
    <name type="scientific">Venenivibrio stagnispumantis</name>
    <dbReference type="NCBI Taxonomy" id="407998"/>
    <lineage>
        <taxon>Bacteria</taxon>
        <taxon>Pseudomonadati</taxon>
        <taxon>Aquificota</taxon>
        <taxon>Aquificia</taxon>
        <taxon>Aquificales</taxon>
        <taxon>Hydrogenothermaceae</taxon>
        <taxon>Venenivibrio</taxon>
    </lineage>
</organism>
<feature type="domain" description="3-octaprenyl-4-hydroxybenzoate carboxy-lyase-like Rift-related" evidence="2">
    <location>
        <begin position="124"/>
        <end position="321"/>
    </location>
</feature>
<protein>
    <submittedName>
        <fullName evidence="5">4-hydroxy-3-polyprenylbenzoate decarboxylase</fullName>
    </submittedName>
</protein>
<comment type="similarity">
    <text evidence="1">Belongs to the UbiD family.</text>
</comment>
<dbReference type="InterPro" id="IPR048304">
    <property type="entry name" value="UbiD_Rift_dom"/>
</dbReference>
<feature type="domain" description="3-octaprenyl-4-hydroxybenzoate carboxy-lyase-like C-terminal" evidence="4">
    <location>
        <begin position="326"/>
        <end position="449"/>
    </location>
</feature>
<dbReference type="PANTHER" id="PTHR30108:SF17">
    <property type="entry name" value="FERULIC ACID DECARBOXYLASE 1"/>
    <property type="match status" value="1"/>
</dbReference>
<dbReference type="InterPro" id="IPR002830">
    <property type="entry name" value="UbiD"/>
</dbReference>
<evidence type="ECO:0000259" key="2">
    <source>
        <dbReference type="Pfam" id="PF01977"/>
    </source>
</evidence>
<accession>A0AA45WKE8</accession>
<dbReference type="GO" id="GO:0006744">
    <property type="term" value="P:ubiquinone biosynthetic process"/>
    <property type="evidence" value="ECO:0007669"/>
    <property type="project" value="TreeGrafter"/>
</dbReference>
<dbReference type="AlphaFoldDB" id="A0AA45WKE8"/>
<dbReference type="GO" id="GO:0005829">
    <property type="term" value="C:cytosol"/>
    <property type="evidence" value="ECO:0007669"/>
    <property type="project" value="TreeGrafter"/>
</dbReference>
<dbReference type="InterPro" id="IPR049381">
    <property type="entry name" value="UbiD-like_C"/>
</dbReference>
<dbReference type="EMBL" id="FXTX01000004">
    <property type="protein sequence ID" value="SMP06391.1"/>
    <property type="molecule type" value="Genomic_DNA"/>
</dbReference>
<dbReference type="GO" id="GO:0008694">
    <property type="term" value="F:4-hydroxy-3-polyprenylbenzoate decarboxylase activity"/>
    <property type="evidence" value="ECO:0007669"/>
    <property type="project" value="TreeGrafter"/>
</dbReference>
<feature type="domain" description="3-octaprenyl-4-hydroxybenzoate carboxy-lyase-like N-terminal" evidence="3">
    <location>
        <begin position="7"/>
        <end position="91"/>
    </location>
</feature>
<dbReference type="SUPFAM" id="SSF143968">
    <property type="entry name" value="UbiD C-terminal domain-like"/>
    <property type="match status" value="2"/>
</dbReference>
<reference evidence="5" key="1">
    <citation type="submission" date="2017-05" db="EMBL/GenBank/DDBJ databases">
        <authorList>
            <person name="Varghese N."/>
            <person name="Submissions S."/>
        </authorList>
    </citation>
    <scope>NUCLEOTIDE SEQUENCE</scope>
    <source>
        <strain evidence="5">DSM 18763</strain>
    </source>
</reference>
<proteinExistence type="inferred from homology"/>
<evidence type="ECO:0000259" key="4">
    <source>
        <dbReference type="Pfam" id="PF20696"/>
    </source>
</evidence>
<dbReference type="NCBIfam" id="TIGR00148">
    <property type="entry name" value="UbiD family decarboxylase"/>
    <property type="match status" value="1"/>
</dbReference>